<dbReference type="GO" id="GO:0004672">
    <property type="term" value="F:protein kinase activity"/>
    <property type="evidence" value="ECO:0007669"/>
    <property type="project" value="InterPro"/>
</dbReference>
<evidence type="ECO:0000313" key="3">
    <source>
        <dbReference type="EMBL" id="VFJ88938.1"/>
    </source>
</evidence>
<gene>
    <name evidence="2" type="ORF">BECKH772A_GA0070896_100031</name>
    <name evidence="3" type="ORF">BECKH772B_GA0070898_100031</name>
    <name evidence="4" type="ORF">BECKH772C_GA0070978_100031</name>
</gene>
<proteinExistence type="predicted"/>
<feature type="domain" description="Protein kinase" evidence="1">
    <location>
        <begin position="1"/>
        <end position="119"/>
    </location>
</feature>
<dbReference type="Pfam" id="PF00069">
    <property type="entry name" value="Pkinase"/>
    <property type="match status" value="1"/>
</dbReference>
<sequence>MTRCPACFRRSAAHGGDTAHGSNAALGQHLAEQGGRLDWQGTWALPTPVMDTLGQVHGAGLLHRDITPDNIYITHDGQAKLMDFGAARAIVTHHDAPHSLLLTRIQVASATVGSMLKNS</sequence>
<dbReference type="InterPro" id="IPR011009">
    <property type="entry name" value="Kinase-like_dom_sf"/>
</dbReference>
<dbReference type="InterPro" id="IPR008266">
    <property type="entry name" value="Tyr_kinase_AS"/>
</dbReference>
<dbReference type="EMBL" id="CAADFI010000003">
    <property type="protein sequence ID" value="VFJ88938.1"/>
    <property type="molecule type" value="Genomic_DNA"/>
</dbReference>
<dbReference type="PROSITE" id="PS50011">
    <property type="entry name" value="PROTEIN_KINASE_DOM"/>
    <property type="match status" value="1"/>
</dbReference>
<dbReference type="PROSITE" id="PS00109">
    <property type="entry name" value="PROTEIN_KINASE_TYR"/>
    <property type="match status" value="1"/>
</dbReference>
<accession>A0A450UA07</accession>
<dbReference type="EMBL" id="CAADFJ010000003">
    <property type="protein sequence ID" value="VFJ95675.1"/>
    <property type="molecule type" value="Genomic_DNA"/>
</dbReference>
<protein>
    <submittedName>
        <fullName evidence="3">Protein kinase domain-containing protein</fullName>
    </submittedName>
</protein>
<evidence type="ECO:0000259" key="1">
    <source>
        <dbReference type="PROSITE" id="PS50011"/>
    </source>
</evidence>
<dbReference type="EMBL" id="CAADFG010000003">
    <property type="protein sequence ID" value="VFJ87378.1"/>
    <property type="molecule type" value="Genomic_DNA"/>
</dbReference>
<dbReference type="GO" id="GO:0005524">
    <property type="term" value="F:ATP binding"/>
    <property type="evidence" value="ECO:0007669"/>
    <property type="project" value="InterPro"/>
</dbReference>
<organism evidence="3">
    <name type="scientific">Candidatus Kentrum eta</name>
    <dbReference type="NCBI Taxonomy" id="2126337"/>
    <lineage>
        <taxon>Bacteria</taxon>
        <taxon>Pseudomonadati</taxon>
        <taxon>Pseudomonadota</taxon>
        <taxon>Gammaproteobacteria</taxon>
        <taxon>Candidatus Kentrum</taxon>
    </lineage>
</organism>
<keyword evidence="3" id="KW-0808">Transferase</keyword>
<dbReference type="Gene3D" id="1.10.510.10">
    <property type="entry name" value="Transferase(Phosphotransferase) domain 1"/>
    <property type="match status" value="1"/>
</dbReference>
<keyword evidence="3" id="KW-0418">Kinase</keyword>
<evidence type="ECO:0000313" key="2">
    <source>
        <dbReference type="EMBL" id="VFJ87378.1"/>
    </source>
</evidence>
<evidence type="ECO:0000313" key="4">
    <source>
        <dbReference type="EMBL" id="VFJ95675.1"/>
    </source>
</evidence>
<reference evidence="3" key="1">
    <citation type="submission" date="2019-02" db="EMBL/GenBank/DDBJ databases">
        <authorList>
            <person name="Gruber-Vodicka R. H."/>
            <person name="Seah K. B. B."/>
        </authorList>
    </citation>
    <scope>NUCLEOTIDE SEQUENCE</scope>
    <source>
        <strain evidence="4">BECK_SA2B12</strain>
        <strain evidence="2">BECK_SA2B15</strain>
        <strain evidence="3">BECK_SA2B20</strain>
    </source>
</reference>
<dbReference type="SUPFAM" id="SSF56112">
    <property type="entry name" value="Protein kinase-like (PK-like)"/>
    <property type="match status" value="1"/>
</dbReference>
<dbReference type="InterPro" id="IPR000719">
    <property type="entry name" value="Prot_kinase_dom"/>
</dbReference>
<name>A0A450UA07_9GAMM</name>
<dbReference type="AlphaFoldDB" id="A0A450UA07"/>